<evidence type="ECO:0000313" key="3">
    <source>
        <dbReference type="EMBL" id="CAL8144334.1"/>
    </source>
</evidence>
<keyword evidence="2" id="KW-0472">Membrane</keyword>
<gene>
    <name evidence="3" type="ORF">ODALV1_LOCUS30162</name>
</gene>
<dbReference type="Proteomes" id="UP001642540">
    <property type="component" value="Unassembled WGS sequence"/>
</dbReference>
<organism evidence="3 4">
    <name type="scientific">Orchesella dallaii</name>
    <dbReference type="NCBI Taxonomy" id="48710"/>
    <lineage>
        <taxon>Eukaryota</taxon>
        <taxon>Metazoa</taxon>
        <taxon>Ecdysozoa</taxon>
        <taxon>Arthropoda</taxon>
        <taxon>Hexapoda</taxon>
        <taxon>Collembola</taxon>
        <taxon>Entomobryomorpha</taxon>
        <taxon>Entomobryoidea</taxon>
        <taxon>Orchesellidae</taxon>
        <taxon>Orchesellinae</taxon>
        <taxon>Orchesella</taxon>
    </lineage>
</organism>
<evidence type="ECO:0000313" key="4">
    <source>
        <dbReference type="Proteomes" id="UP001642540"/>
    </source>
</evidence>
<keyword evidence="2" id="KW-0812">Transmembrane</keyword>
<feature type="transmembrane region" description="Helical" evidence="2">
    <location>
        <begin position="96"/>
        <end position="121"/>
    </location>
</feature>
<name>A0ABP1S5Z1_9HEXA</name>
<evidence type="ECO:0000256" key="2">
    <source>
        <dbReference type="SAM" id="Phobius"/>
    </source>
</evidence>
<comment type="caution">
    <text evidence="3">The sequence shown here is derived from an EMBL/GenBank/DDBJ whole genome shotgun (WGS) entry which is preliminary data.</text>
</comment>
<protein>
    <submittedName>
        <fullName evidence="3">Uncharacterized protein</fullName>
    </submittedName>
</protein>
<feature type="region of interest" description="Disordered" evidence="1">
    <location>
        <begin position="1"/>
        <end position="42"/>
    </location>
</feature>
<proteinExistence type="predicted"/>
<dbReference type="EMBL" id="CAXLJM020000160">
    <property type="protein sequence ID" value="CAL8144334.1"/>
    <property type="molecule type" value="Genomic_DNA"/>
</dbReference>
<accession>A0ABP1S5Z1</accession>
<reference evidence="3 4" key="1">
    <citation type="submission" date="2024-08" db="EMBL/GenBank/DDBJ databases">
        <authorList>
            <person name="Cucini C."/>
            <person name="Frati F."/>
        </authorList>
    </citation>
    <scope>NUCLEOTIDE SEQUENCE [LARGE SCALE GENOMIC DNA]</scope>
</reference>
<sequence>MGSDDGKGYPTMSTPSFVPSKERRAFADDDIPTQGKSNYGYGDMEKAKKKAEVSAKLRTDEKNPSTESCCMPFLGTRLLVSKYDREEYIRTTLAELAIYAVYLTVTCMITYGLTISSSYYYSNVVSNLFLNTPIRPPEGTTFRTSSKINDFWAVRN</sequence>
<keyword evidence="4" id="KW-1185">Reference proteome</keyword>
<keyword evidence="2" id="KW-1133">Transmembrane helix</keyword>
<evidence type="ECO:0000256" key="1">
    <source>
        <dbReference type="SAM" id="MobiDB-lite"/>
    </source>
</evidence>